<keyword evidence="8 12" id="KW-1133">Transmembrane helix</keyword>
<proteinExistence type="inferred from homology"/>
<dbReference type="EMBL" id="CAJGYM010000046">
    <property type="protein sequence ID" value="CAD6194678.1"/>
    <property type="molecule type" value="Genomic_DNA"/>
</dbReference>
<evidence type="ECO:0000313" key="14">
    <source>
        <dbReference type="EMBL" id="CAD6194678.1"/>
    </source>
</evidence>
<dbReference type="Pfam" id="PF00201">
    <property type="entry name" value="UDPGT"/>
    <property type="match status" value="1"/>
</dbReference>
<feature type="compositionally biased region" description="Basic and acidic residues" evidence="11">
    <location>
        <begin position="551"/>
        <end position="562"/>
    </location>
</feature>
<feature type="chain" id="PRO_5035871142" description="glucuronosyltransferase" evidence="13">
    <location>
        <begin position="23"/>
        <end position="638"/>
    </location>
</feature>
<dbReference type="GO" id="GO:0016020">
    <property type="term" value="C:membrane"/>
    <property type="evidence" value="ECO:0007669"/>
    <property type="project" value="UniProtKB-SubCell"/>
</dbReference>
<dbReference type="PANTHER" id="PTHR48043:SF23">
    <property type="entry name" value="UDP-GLUCURONOSYLTRANSFERASE"/>
    <property type="match status" value="1"/>
</dbReference>
<accession>A0A8S1HJR0</accession>
<protein>
    <recommendedName>
        <fullName evidence="3">glucuronosyltransferase</fullName>
        <ecNumber evidence="3">2.4.1.17</ecNumber>
    </recommendedName>
</protein>
<sequence length="638" mass="72085">MLRFGTSFFLWFLSALTVGSDAYKVLVYHPITGHSHMKFMGTVSQILVEEGYDVTLLMPIVDSTLKDLTPLLKKIDKRIIVDVAPEAQKIIDGMGGSDTRKLAWGLRPSIHGFIEVGANISNVYKHTCDNLFNQHRLLAGLRAENFDIAISEPLFICGFALADYLGIQKTVTIDSHIGLQPVKTAHGDPNAASFLPASFSSAETLTTVFGRMKNAVETFLSSYFVENIYEKELAIIKDRYNKKSWQDLLYDTAFVFVNSNPFIDFPYPTTAKTIPIGGLTIDTSKLETESLPEEYDNILSLRSSNVLISFGSNARSIDMPLEYKNALLKVFEKMPETTFIWKYEDPETDIIRKYNSSLNNVVLTSWMPQMALLADPRLNVFLTHGGLGSTMELAYRGKPSVMVPVFGDQARNARMMERHGAAILLKKTDLANPDVIISALRRMIQDKSYIERAQKLSIMLHNQAFSPRELFVKYMKFASRYGKVEAMNTEARNLTTIQYYFLDAAALLFGLVFLISSSCFFSLARLRTLALSEATFFRFKARLHLGSRPKNRSETHPYHSERSQNVGHQPTFKRPRLQASRSGRSHRGRGRRGIVVLLLSSRSVVVSLTIPSVCLHLNYYSLRLFFRSLTSYVWSLLS</sequence>
<keyword evidence="9 12" id="KW-0472">Membrane</keyword>
<dbReference type="PANTHER" id="PTHR48043">
    <property type="entry name" value="EG:EG0003.4 PROTEIN-RELATED"/>
    <property type="match status" value="1"/>
</dbReference>
<dbReference type="FunFam" id="3.40.50.2000:FF:000038">
    <property type="entry name" value="UDP-GlucuronosylTransferase"/>
    <property type="match status" value="1"/>
</dbReference>
<evidence type="ECO:0000256" key="9">
    <source>
        <dbReference type="ARBA" id="ARBA00023136"/>
    </source>
</evidence>
<evidence type="ECO:0000256" key="10">
    <source>
        <dbReference type="ARBA" id="ARBA00047475"/>
    </source>
</evidence>
<feature type="region of interest" description="Disordered" evidence="11">
    <location>
        <begin position="548"/>
        <end position="588"/>
    </location>
</feature>
<dbReference type="AlphaFoldDB" id="A0A8S1HJR0"/>
<evidence type="ECO:0000313" key="15">
    <source>
        <dbReference type="Proteomes" id="UP000835052"/>
    </source>
</evidence>
<feature type="transmembrane region" description="Helical" evidence="12">
    <location>
        <begin position="594"/>
        <end position="619"/>
    </location>
</feature>
<dbReference type="EC" id="2.4.1.17" evidence="3"/>
<dbReference type="Gene3D" id="3.40.50.2000">
    <property type="entry name" value="Glycogen Phosphorylase B"/>
    <property type="match status" value="1"/>
</dbReference>
<dbReference type="OrthoDB" id="5835829at2759"/>
<dbReference type="CDD" id="cd03784">
    <property type="entry name" value="GT1_Gtf-like"/>
    <property type="match status" value="1"/>
</dbReference>
<comment type="subcellular location">
    <subcellularLocation>
        <location evidence="1">Membrane</location>
        <topology evidence="1">Single-pass membrane protein</topology>
    </subcellularLocation>
</comment>
<reference evidence="14" key="1">
    <citation type="submission" date="2020-10" db="EMBL/GenBank/DDBJ databases">
        <authorList>
            <person name="Kikuchi T."/>
        </authorList>
    </citation>
    <scope>NUCLEOTIDE SEQUENCE</scope>
    <source>
        <strain evidence="14">NKZ352</strain>
    </source>
</reference>
<comment type="similarity">
    <text evidence="2">Belongs to the UDP-glycosyltransferase family.</text>
</comment>
<feature type="transmembrane region" description="Helical" evidence="12">
    <location>
        <begin position="499"/>
        <end position="523"/>
    </location>
</feature>
<keyword evidence="5" id="KW-0808">Transferase</keyword>
<keyword evidence="4" id="KW-0328">Glycosyltransferase</keyword>
<evidence type="ECO:0000256" key="8">
    <source>
        <dbReference type="ARBA" id="ARBA00022989"/>
    </source>
</evidence>
<evidence type="ECO:0000256" key="3">
    <source>
        <dbReference type="ARBA" id="ARBA00012544"/>
    </source>
</evidence>
<evidence type="ECO:0000256" key="4">
    <source>
        <dbReference type="ARBA" id="ARBA00022676"/>
    </source>
</evidence>
<evidence type="ECO:0000256" key="6">
    <source>
        <dbReference type="ARBA" id="ARBA00022692"/>
    </source>
</evidence>
<keyword evidence="6 12" id="KW-0812">Transmembrane</keyword>
<evidence type="ECO:0000256" key="13">
    <source>
        <dbReference type="SAM" id="SignalP"/>
    </source>
</evidence>
<evidence type="ECO:0000256" key="1">
    <source>
        <dbReference type="ARBA" id="ARBA00004167"/>
    </source>
</evidence>
<dbReference type="InterPro" id="IPR002213">
    <property type="entry name" value="UDP_glucos_trans"/>
</dbReference>
<evidence type="ECO:0000256" key="2">
    <source>
        <dbReference type="ARBA" id="ARBA00009995"/>
    </source>
</evidence>
<comment type="caution">
    <text evidence="14">The sequence shown here is derived from an EMBL/GenBank/DDBJ whole genome shotgun (WGS) entry which is preliminary data.</text>
</comment>
<evidence type="ECO:0000256" key="7">
    <source>
        <dbReference type="ARBA" id="ARBA00022729"/>
    </source>
</evidence>
<organism evidence="14 15">
    <name type="scientific">Caenorhabditis auriculariae</name>
    <dbReference type="NCBI Taxonomy" id="2777116"/>
    <lineage>
        <taxon>Eukaryota</taxon>
        <taxon>Metazoa</taxon>
        <taxon>Ecdysozoa</taxon>
        <taxon>Nematoda</taxon>
        <taxon>Chromadorea</taxon>
        <taxon>Rhabditida</taxon>
        <taxon>Rhabditina</taxon>
        <taxon>Rhabditomorpha</taxon>
        <taxon>Rhabditoidea</taxon>
        <taxon>Rhabditidae</taxon>
        <taxon>Peloderinae</taxon>
        <taxon>Caenorhabditis</taxon>
    </lineage>
</organism>
<evidence type="ECO:0000256" key="12">
    <source>
        <dbReference type="SAM" id="Phobius"/>
    </source>
</evidence>
<keyword evidence="7 13" id="KW-0732">Signal</keyword>
<name>A0A8S1HJR0_9PELO</name>
<gene>
    <name evidence="14" type="ORF">CAUJ_LOCUS10597</name>
</gene>
<keyword evidence="15" id="KW-1185">Reference proteome</keyword>
<evidence type="ECO:0000256" key="11">
    <source>
        <dbReference type="SAM" id="MobiDB-lite"/>
    </source>
</evidence>
<evidence type="ECO:0000256" key="5">
    <source>
        <dbReference type="ARBA" id="ARBA00022679"/>
    </source>
</evidence>
<dbReference type="InterPro" id="IPR050271">
    <property type="entry name" value="UDP-glycosyltransferase"/>
</dbReference>
<dbReference type="SUPFAM" id="SSF53756">
    <property type="entry name" value="UDP-Glycosyltransferase/glycogen phosphorylase"/>
    <property type="match status" value="1"/>
</dbReference>
<dbReference type="Proteomes" id="UP000835052">
    <property type="component" value="Unassembled WGS sequence"/>
</dbReference>
<comment type="catalytic activity">
    <reaction evidence="10">
        <text>glucuronate acceptor + UDP-alpha-D-glucuronate = acceptor beta-D-glucuronoside + UDP + H(+)</text>
        <dbReference type="Rhea" id="RHEA:21032"/>
        <dbReference type="ChEBI" id="CHEBI:15378"/>
        <dbReference type="ChEBI" id="CHEBI:58052"/>
        <dbReference type="ChEBI" id="CHEBI:58223"/>
        <dbReference type="ChEBI" id="CHEBI:132367"/>
        <dbReference type="ChEBI" id="CHEBI:132368"/>
        <dbReference type="EC" id="2.4.1.17"/>
    </reaction>
</comment>
<dbReference type="GO" id="GO:0015020">
    <property type="term" value="F:glucuronosyltransferase activity"/>
    <property type="evidence" value="ECO:0007669"/>
    <property type="project" value="UniProtKB-EC"/>
</dbReference>
<feature type="signal peptide" evidence="13">
    <location>
        <begin position="1"/>
        <end position="22"/>
    </location>
</feature>